<comment type="caution">
    <text evidence="1">The sequence shown here is derived from an EMBL/GenBank/DDBJ whole genome shotgun (WGS) entry which is preliminary data.</text>
</comment>
<name>A0A1D2ND72_ORCCI</name>
<protein>
    <submittedName>
        <fullName evidence="1">Uncharacterized protein</fullName>
    </submittedName>
</protein>
<reference evidence="1 2" key="1">
    <citation type="journal article" date="2016" name="Genome Biol. Evol.">
        <title>Gene Family Evolution Reflects Adaptation to Soil Environmental Stressors in the Genome of the Collembolan Orchesella cincta.</title>
        <authorList>
            <person name="Faddeeva-Vakhrusheva A."/>
            <person name="Derks M.F."/>
            <person name="Anvar S.Y."/>
            <person name="Agamennone V."/>
            <person name="Suring W."/>
            <person name="Smit S."/>
            <person name="van Straalen N.M."/>
            <person name="Roelofs D."/>
        </authorList>
    </citation>
    <scope>NUCLEOTIDE SEQUENCE [LARGE SCALE GENOMIC DNA]</scope>
    <source>
        <tissue evidence="1">Mixed pool</tissue>
    </source>
</reference>
<dbReference type="EMBL" id="LJIJ01000089">
    <property type="protein sequence ID" value="ODN03035.1"/>
    <property type="molecule type" value="Genomic_DNA"/>
</dbReference>
<sequence>MIRTGYSVDVSEKDLGNEDFFGDVFGAGATSSNAGATANTGSKRKLADAQTTAIMKLESLDLDSEDEDVLILDTEGDPLLALDGIDLIEPEVEQRKPKDVLVTRTLGRVVVNTRNNVPLSTSANNEGSKDKNKWLRSVVDNNGQLRCTVSNSVDNVSNSGDTESLMADTIKGLVNTYLTKRSLVVDEAGLVSTPLHVVKKLASEHGEQIHCEGTAFSNGYHRMELFSGNLRGIGEGMTMKIARQMAAIDLLEQAQLSGPGARVPPMALLPGWLTNPAVFRDLFTLCKKKDLPRIKIESKLNYDETSGVQPTLSKWRAVCTVGDLEAVGESEEDIFARREAAKEMYQKITNVEYKDQPIAIGRSCLRLGELGGTGFQPIMSNQKKVWLLKNRVVNNKLVVREDEDDLAVYDIDELNKDLSEADLLAWQPGIGKKLKVTVRNDDDDQLSVASSSISRCVSIDGMSNAGTDWF</sequence>
<dbReference type="AlphaFoldDB" id="A0A1D2ND72"/>
<evidence type="ECO:0000313" key="1">
    <source>
        <dbReference type="EMBL" id="ODN03035.1"/>
    </source>
</evidence>
<accession>A0A1D2ND72</accession>
<gene>
    <name evidence="1" type="ORF">Ocin01_03650</name>
</gene>
<organism evidence="1 2">
    <name type="scientific">Orchesella cincta</name>
    <name type="common">Springtail</name>
    <name type="synonym">Podura cincta</name>
    <dbReference type="NCBI Taxonomy" id="48709"/>
    <lineage>
        <taxon>Eukaryota</taxon>
        <taxon>Metazoa</taxon>
        <taxon>Ecdysozoa</taxon>
        <taxon>Arthropoda</taxon>
        <taxon>Hexapoda</taxon>
        <taxon>Collembola</taxon>
        <taxon>Entomobryomorpha</taxon>
        <taxon>Entomobryoidea</taxon>
        <taxon>Orchesellidae</taxon>
        <taxon>Orchesellinae</taxon>
        <taxon>Orchesella</taxon>
    </lineage>
</organism>
<dbReference type="Proteomes" id="UP000094527">
    <property type="component" value="Unassembled WGS sequence"/>
</dbReference>
<proteinExistence type="predicted"/>
<evidence type="ECO:0000313" key="2">
    <source>
        <dbReference type="Proteomes" id="UP000094527"/>
    </source>
</evidence>
<keyword evidence="2" id="KW-1185">Reference proteome</keyword>
<dbReference type="SUPFAM" id="SSF54768">
    <property type="entry name" value="dsRNA-binding domain-like"/>
    <property type="match status" value="1"/>
</dbReference>